<dbReference type="OrthoDB" id="9809852at2"/>
<organism evidence="8 9">
    <name type="scientific">Alloscardovia macacae</name>
    <dbReference type="NCBI Taxonomy" id="1160091"/>
    <lineage>
        <taxon>Bacteria</taxon>
        <taxon>Bacillati</taxon>
        <taxon>Actinomycetota</taxon>
        <taxon>Actinomycetes</taxon>
        <taxon>Bifidobacteriales</taxon>
        <taxon>Bifidobacteriaceae</taxon>
        <taxon>Alloscardovia</taxon>
    </lineage>
</organism>
<dbReference type="PANTHER" id="PTHR30255">
    <property type="entry name" value="SINGLE-STRANDED-DNA-SPECIFIC EXONUCLEASE RECJ"/>
    <property type="match status" value="1"/>
</dbReference>
<dbReference type="PANTHER" id="PTHR30255:SF2">
    <property type="entry name" value="SINGLE-STRANDED-DNA-SPECIFIC EXONUCLEASE RECJ"/>
    <property type="match status" value="1"/>
</dbReference>
<evidence type="ECO:0008006" key="10">
    <source>
        <dbReference type="Google" id="ProtNLM"/>
    </source>
</evidence>
<keyword evidence="3" id="KW-0378">Hydrolase</keyword>
<evidence type="ECO:0000256" key="2">
    <source>
        <dbReference type="ARBA" id="ARBA00022722"/>
    </source>
</evidence>
<dbReference type="InterPro" id="IPR001667">
    <property type="entry name" value="DDH_dom"/>
</dbReference>
<feature type="compositionally biased region" description="Polar residues" evidence="5">
    <location>
        <begin position="1"/>
        <end position="10"/>
    </location>
</feature>
<feature type="region of interest" description="Disordered" evidence="5">
    <location>
        <begin position="1"/>
        <end position="21"/>
    </location>
</feature>
<protein>
    <recommendedName>
        <fullName evidence="10">Single-stranded-DNA-specific exonuclease RecJ</fullName>
    </recommendedName>
</protein>
<comment type="similarity">
    <text evidence="1">Belongs to the RecJ family.</text>
</comment>
<dbReference type="Gene3D" id="3.90.1640.30">
    <property type="match status" value="1"/>
</dbReference>
<name>A0A1Y2SVV6_9BIFI</name>
<evidence type="ECO:0000313" key="8">
    <source>
        <dbReference type="EMBL" id="OTA29306.1"/>
    </source>
</evidence>
<evidence type="ECO:0000256" key="5">
    <source>
        <dbReference type="SAM" id="MobiDB-lite"/>
    </source>
</evidence>
<evidence type="ECO:0000256" key="4">
    <source>
        <dbReference type="ARBA" id="ARBA00022839"/>
    </source>
</evidence>
<evidence type="ECO:0000256" key="1">
    <source>
        <dbReference type="ARBA" id="ARBA00005915"/>
    </source>
</evidence>
<dbReference type="GO" id="GO:0004527">
    <property type="term" value="F:exonuclease activity"/>
    <property type="evidence" value="ECO:0007669"/>
    <property type="project" value="UniProtKB-KW"/>
</dbReference>
<evidence type="ECO:0000256" key="3">
    <source>
        <dbReference type="ARBA" id="ARBA00022801"/>
    </source>
</evidence>
<keyword evidence="4" id="KW-0269">Exonuclease</keyword>
<evidence type="ECO:0000313" key="9">
    <source>
        <dbReference type="Proteomes" id="UP000243540"/>
    </source>
</evidence>
<gene>
    <name evidence="8" type="ORF">B9T39_04090</name>
</gene>
<dbReference type="InterPro" id="IPR038763">
    <property type="entry name" value="DHH_sf"/>
</dbReference>
<dbReference type="EMBL" id="NEKC01000007">
    <property type="protein sequence ID" value="OTA29306.1"/>
    <property type="molecule type" value="Genomic_DNA"/>
</dbReference>
<evidence type="ECO:0000259" key="7">
    <source>
        <dbReference type="Pfam" id="PF17768"/>
    </source>
</evidence>
<accession>A0A1Y2SVV6</accession>
<dbReference type="Gene3D" id="2.40.50.460">
    <property type="match status" value="1"/>
</dbReference>
<feature type="domain" description="RecJ OB" evidence="7">
    <location>
        <begin position="472"/>
        <end position="551"/>
    </location>
</feature>
<comment type="caution">
    <text evidence="8">The sequence shown here is derived from an EMBL/GenBank/DDBJ whole genome shotgun (WGS) entry which is preliminary data.</text>
</comment>
<sequence length="553" mass="60936">MTTPQLHTPQPQNPQPHSPLSPLALLRERAGLTDEYLTDINTAYAAQLDGMDAFLEKLHHLAANEHKTVTISPDFDMDGITSGTILYAGLSQLGLDVHIHIPDYTYGHEFCPEDVDDILAEFPDTEVILTCDSGVNSVDGIRHAQSKGLQVLVTDHHEQEVDCPADAMLDPCAFDSTYPLRGICGAAVALLVVTAYARRYSKPAQCRFLNLLQLFAGLGTISDVMPLVHDNRFLVRRSLHLTRVLLTDEHALDAMRADPHTHPAFLTAFEGYGQFLRALSVRPDYVNESFYGFTVAPMFNAPRRVGTDLADAFLIFLSSDASVRAACIERLQAANAQRKADVERYLSDLDTTYAPYVYITDAPQGMLGLLAGRLKSESSLPTAVVHVKDGMVEGSMRSPEYFPLIEKLGEREDLSFVGHQLACGVRGSLSTLVDALSGVTAPEEILHPQPALRIGYEGDVQWWDVPALSEVTDFLDSLAPFGKGFEYPLLELTVPEDADVRKLGAEGQHLKVQAPGCPPVLMWNTEELTERAFSVQLSYNEFRGQKTLQMVAR</sequence>
<feature type="domain" description="DDH" evidence="6">
    <location>
        <begin position="69"/>
        <end position="198"/>
    </location>
</feature>
<dbReference type="Proteomes" id="UP000243540">
    <property type="component" value="Unassembled WGS sequence"/>
</dbReference>
<proteinExistence type="inferred from homology"/>
<dbReference type="Gene3D" id="3.10.310.30">
    <property type="match status" value="1"/>
</dbReference>
<reference evidence="8 9" key="1">
    <citation type="submission" date="2017-04" db="EMBL/GenBank/DDBJ databases">
        <title>Draft genome sequences of Alloscardovia macacae UMA81211 and UMA81212 isolated from the feces of a rhesus macaque (Macaca mulatta).</title>
        <authorList>
            <person name="Albert K."/>
            <person name="Sela D.A."/>
        </authorList>
    </citation>
    <scope>NUCLEOTIDE SEQUENCE [LARGE SCALE GENOMIC DNA]</scope>
    <source>
        <strain evidence="8 9">UMA81212</strain>
    </source>
</reference>
<dbReference type="InterPro" id="IPR041122">
    <property type="entry name" value="RecJ_OB"/>
</dbReference>
<dbReference type="Pfam" id="PF01368">
    <property type="entry name" value="DHH"/>
    <property type="match status" value="1"/>
</dbReference>
<dbReference type="RefSeq" id="WP_086106552.1">
    <property type="nucleotide sequence ID" value="NZ_NEKB01000003.1"/>
</dbReference>
<dbReference type="AlphaFoldDB" id="A0A1Y2SVV6"/>
<keyword evidence="2" id="KW-0540">Nuclease</keyword>
<dbReference type="STRING" id="1160091.B9T39_04090"/>
<dbReference type="SUPFAM" id="SSF64182">
    <property type="entry name" value="DHH phosphoesterases"/>
    <property type="match status" value="1"/>
</dbReference>
<dbReference type="InterPro" id="IPR051673">
    <property type="entry name" value="SSDNA_exonuclease_RecJ"/>
</dbReference>
<dbReference type="Pfam" id="PF17768">
    <property type="entry name" value="RecJ_OB"/>
    <property type="match status" value="1"/>
</dbReference>
<evidence type="ECO:0000259" key="6">
    <source>
        <dbReference type="Pfam" id="PF01368"/>
    </source>
</evidence>